<keyword evidence="10" id="KW-1185">Reference proteome</keyword>
<accession>A0A934Q9Z9</accession>
<name>A0A934Q9Z9_9MICO</name>
<feature type="region of interest" description="Disordered" evidence="6">
    <location>
        <begin position="282"/>
        <end position="303"/>
    </location>
</feature>
<evidence type="ECO:0000256" key="5">
    <source>
        <dbReference type="ARBA" id="ARBA00023136"/>
    </source>
</evidence>
<dbReference type="Pfam" id="PF02683">
    <property type="entry name" value="DsbD_TM"/>
    <property type="match status" value="1"/>
</dbReference>
<feature type="transmembrane region" description="Helical" evidence="7">
    <location>
        <begin position="121"/>
        <end position="148"/>
    </location>
</feature>
<feature type="transmembrane region" description="Helical" evidence="7">
    <location>
        <begin position="73"/>
        <end position="100"/>
    </location>
</feature>
<protein>
    <submittedName>
        <fullName evidence="9">Sulfite exporter TauE/SafE family protein</fullName>
    </submittedName>
</protein>
<evidence type="ECO:0000256" key="1">
    <source>
        <dbReference type="ARBA" id="ARBA00004141"/>
    </source>
</evidence>
<evidence type="ECO:0000313" key="9">
    <source>
        <dbReference type="EMBL" id="MBK0420900.1"/>
    </source>
</evidence>
<dbReference type="PANTHER" id="PTHR31272:SF4">
    <property type="entry name" value="CYTOCHROME C-TYPE BIOGENESIS PROTEIN HI_1454-RELATED"/>
    <property type="match status" value="1"/>
</dbReference>
<comment type="subcellular location">
    <subcellularLocation>
        <location evidence="1">Membrane</location>
        <topology evidence="1">Multi-pass membrane protein</topology>
    </subcellularLocation>
</comment>
<feature type="transmembrane region" description="Helical" evidence="7">
    <location>
        <begin position="199"/>
        <end position="219"/>
    </location>
</feature>
<evidence type="ECO:0000256" key="3">
    <source>
        <dbReference type="ARBA" id="ARBA00022692"/>
    </source>
</evidence>
<feature type="transmembrane region" description="Helical" evidence="7">
    <location>
        <begin position="154"/>
        <end position="178"/>
    </location>
</feature>
<dbReference type="InterPro" id="IPR051790">
    <property type="entry name" value="Cytochrome_c-biogenesis_DsbD"/>
</dbReference>
<dbReference type="AlphaFoldDB" id="A0A934Q9Z9"/>
<evidence type="ECO:0000256" key="7">
    <source>
        <dbReference type="SAM" id="Phobius"/>
    </source>
</evidence>
<organism evidence="9 10">
    <name type="scientific">Leucobacter edaphi</name>
    <dbReference type="NCBI Taxonomy" id="2796472"/>
    <lineage>
        <taxon>Bacteria</taxon>
        <taxon>Bacillati</taxon>
        <taxon>Actinomycetota</taxon>
        <taxon>Actinomycetes</taxon>
        <taxon>Micrococcales</taxon>
        <taxon>Microbacteriaceae</taxon>
        <taxon>Leucobacter</taxon>
    </lineage>
</organism>
<dbReference type="EMBL" id="JAEHOI010000002">
    <property type="protein sequence ID" value="MBK0420900.1"/>
    <property type="molecule type" value="Genomic_DNA"/>
</dbReference>
<proteinExistence type="inferred from homology"/>
<evidence type="ECO:0000313" key="10">
    <source>
        <dbReference type="Proteomes" id="UP000618733"/>
    </source>
</evidence>
<keyword evidence="5 7" id="KW-0472">Membrane</keyword>
<dbReference type="GO" id="GO:0017004">
    <property type="term" value="P:cytochrome complex assembly"/>
    <property type="evidence" value="ECO:0007669"/>
    <property type="project" value="InterPro"/>
</dbReference>
<dbReference type="GO" id="GO:0016020">
    <property type="term" value="C:membrane"/>
    <property type="evidence" value="ECO:0007669"/>
    <property type="project" value="UniProtKB-SubCell"/>
</dbReference>
<evidence type="ECO:0000256" key="6">
    <source>
        <dbReference type="SAM" id="MobiDB-lite"/>
    </source>
</evidence>
<keyword evidence="4 7" id="KW-1133">Transmembrane helix</keyword>
<dbReference type="Proteomes" id="UP000618733">
    <property type="component" value="Unassembled WGS sequence"/>
</dbReference>
<comment type="caution">
    <text evidence="9">The sequence shown here is derived from an EMBL/GenBank/DDBJ whole genome shotgun (WGS) entry which is preliminary data.</text>
</comment>
<comment type="similarity">
    <text evidence="2">Belongs to the DsbD family.</text>
</comment>
<reference evidence="9" key="1">
    <citation type="submission" date="2020-12" db="EMBL/GenBank/DDBJ databases">
        <title>Leucobacter sp. CAS2, isolated from Chromium sludge.</title>
        <authorList>
            <person name="Xu Z."/>
        </authorList>
    </citation>
    <scope>NUCLEOTIDE SEQUENCE</scope>
    <source>
        <strain evidence="9">CSA2</strain>
    </source>
</reference>
<feature type="transmembrane region" description="Helical" evidence="7">
    <location>
        <begin position="252"/>
        <end position="271"/>
    </location>
</feature>
<dbReference type="RefSeq" id="WP_200131107.1">
    <property type="nucleotide sequence ID" value="NZ_JAEHOI010000002.1"/>
</dbReference>
<keyword evidence="3 7" id="KW-0812">Transmembrane</keyword>
<feature type="transmembrane region" description="Helical" evidence="7">
    <location>
        <begin position="6"/>
        <end position="33"/>
    </location>
</feature>
<dbReference type="PANTHER" id="PTHR31272">
    <property type="entry name" value="CYTOCHROME C-TYPE BIOGENESIS PROTEIN HI_1454-RELATED"/>
    <property type="match status" value="1"/>
</dbReference>
<evidence type="ECO:0000259" key="8">
    <source>
        <dbReference type="Pfam" id="PF02683"/>
    </source>
</evidence>
<evidence type="ECO:0000256" key="2">
    <source>
        <dbReference type="ARBA" id="ARBA00006143"/>
    </source>
</evidence>
<dbReference type="InterPro" id="IPR003834">
    <property type="entry name" value="Cyt_c_assmbl_TM_dom"/>
</dbReference>
<feature type="domain" description="Cytochrome C biogenesis protein transmembrane" evidence="8">
    <location>
        <begin position="4"/>
        <end position="178"/>
    </location>
</feature>
<feature type="transmembrane region" description="Helical" evidence="7">
    <location>
        <begin position="45"/>
        <end position="67"/>
    </location>
</feature>
<gene>
    <name evidence="9" type="ORF">JD292_02240</name>
</gene>
<sequence>MSLSLFGALLGGVLTLLSPCSVMLLPAFFAYAFTSPGALLARTGVFFAGLATALVPLGLLAGTLGAWVNQYRFALITIAAILVIVLGAILLLGIPVPGLIRRAGAVNGGGSGVSGASNASVFALGTVYGLAGVCAGPLLGAALAFAAFGGEPLFGGLVLLVFAIGMTLPLLALALLWNRLPIVRRLVRPRELVIGRWRNAWTNVVGGLLTIGIGVLLLVSQGTASLGGVLGATAQARLEADVMGWSAAVPDWIVLLIGVALAGIWIAVAVVRRRKARAAREAQAAAASGPRGPGTPESVGEAR</sequence>
<evidence type="ECO:0000256" key="4">
    <source>
        <dbReference type="ARBA" id="ARBA00022989"/>
    </source>
</evidence>